<feature type="region of interest" description="Disordered" evidence="1">
    <location>
        <begin position="710"/>
        <end position="739"/>
    </location>
</feature>
<feature type="region of interest" description="Disordered" evidence="1">
    <location>
        <begin position="276"/>
        <end position="323"/>
    </location>
</feature>
<feature type="region of interest" description="Disordered" evidence="1">
    <location>
        <begin position="410"/>
        <end position="484"/>
    </location>
</feature>
<reference evidence="2 3" key="1">
    <citation type="submission" date="2011-08" db="EMBL/GenBank/DDBJ databases">
        <title>The Genome Sequence of Plasmodium vivax Mauritania I.</title>
        <authorList>
            <consortium name="The Broad Institute Genome Sequencing Platform"/>
            <consortium name="The Broad Institute Genome Sequencing Center for Infectious Disease"/>
            <person name="Neafsey D."/>
            <person name="Carlton J."/>
            <person name="Barnwell J."/>
            <person name="Collins W."/>
            <person name="Escalante A."/>
            <person name="Mullikin J."/>
            <person name="Saul A."/>
            <person name="Guigo R."/>
            <person name="Camara F."/>
            <person name="Young S.K."/>
            <person name="Zeng Q."/>
            <person name="Gargeya S."/>
            <person name="Fitzgerald M."/>
            <person name="Haas B."/>
            <person name="Abouelleil A."/>
            <person name="Alvarado L."/>
            <person name="Arachchi H.M."/>
            <person name="Berlin A."/>
            <person name="Brown A."/>
            <person name="Chapman S.B."/>
            <person name="Chen Z."/>
            <person name="Dunbar C."/>
            <person name="Freedman E."/>
            <person name="Gearin G."/>
            <person name="Gellesch M."/>
            <person name="Goldberg J."/>
            <person name="Griggs A."/>
            <person name="Gujja S."/>
            <person name="Heiman D."/>
            <person name="Howarth C."/>
            <person name="Larson L."/>
            <person name="Lui A."/>
            <person name="MacDonald P.J.P."/>
            <person name="Montmayeur A."/>
            <person name="Murphy C."/>
            <person name="Neiman D."/>
            <person name="Pearson M."/>
            <person name="Priest M."/>
            <person name="Roberts A."/>
            <person name="Saif S."/>
            <person name="Shea T."/>
            <person name="Shenoy N."/>
            <person name="Sisk P."/>
            <person name="Stolte C."/>
            <person name="Sykes S."/>
            <person name="Wortman J."/>
            <person name="Nusbaum C."/>
            <person name="Birren B."/>
        </authorList>
    </citation>
    <scope>NUCLEOTIDE SEQUENCE [LARGE SCALE GENOMIC DNA]</scope>
    <source>
        <strain evidence="2 3">Mauritania I</strain>
    </source>
</reference>
<feature type="compositionally biased region" description="Basic and acidic residues" evidence="1">
    <location>
        <begin position="1724"/>
        <end position="1742"/>
    </location>
</feature>
<feature type="region of interest" description="Disordered" evidence="1">
    <location>
        <begin position="1319"/>
        <end position="1340"/>
    </location>
</feature>
<feature type="region of interest" description="Disordered" evidence="1">
    <location>
        <begin position="345"/>
        <end position="397"/>
    </location>
</feature>
<feature type="region of interest" description="Disordered" evidence="1">
    <location>
        <begin position="922"/>
        <end position="1088"/>
    </location>
</feature>
<feature type="compositionally biased region" description="Low complexity" evidence="1">
    <location>
        <begin position="584"/>
        <end position="594"/>
    </location>
</feature>
<feature type="region of interest" description="Disordered" evidence="1">
    <location>
        <begin position="158"/>
        <end position="207"/>
    </location>
</feature>
<proteinExistence type="predicted"/>
<feature type="region of interest" description="Disordered" evidence="1">
    <location>
        <begin position="800"/>
        <end position="856"/>
    </location>
</feature>
<feature type="region of interest" description="Disordered" evidence="1">
    <location>
        <begin position="542"/>
        <end position="630"/>
    </location>
</feature>
<feature type="compositionally biased region" description="Basic and acidic residues" evidence="1">
    <location>
        <begin position="984"/>
        <end position="1003"/>
    </location>
</feature>
<feature type="compositionally biased region" description="Basic and acidic residues" evidence="1">
    <location>
        <begin position="942"/>
        <end position="971"/>
    </location>
</feature>
<organism evidence="2 3">
    <name type="scientific">Plasmodium vivax Mauritania I</name>
    <dbReference type="NCBI Taxonomy" id="1035515"/>
    <lineage>
        <taxon>Eukaryota</taxon>
        <taxon>Sar</taxon>
        <taxon>Alveolata</taxon>
        <taxon>Apicomplexa</taxon>
        <taxon>Aconoidasida</taxon>
        <taxon>Haemosporida</taxon>
        <taxon>Plasmodiidae</taxon>
        <taxon>Plasmodium</taxon>
        <taxon>Plasmodium (Plasmodium)</taxon>
    </lineage>
</organism>
<feature type="region of interest" description="Disordered" evidence="1">
    <location>
        <begin position="1689"/>
        <end position="1780"/>
    </location>
</feature>
<evidence type="ECO:0000313" key="2">
    <source>
        <dbReference type="EMBL" id="KMZ89909.1"/>
    </source>
</evidence>
<feature type="compositionally biased region" description="Polar residues" evidence="1">
    <location>
        <begin position="1016"/>
        <end position="1036"/>
    </location>
</feature>
<evidence type="ECO:0000256" key="1">
    <source>
        <dbReference type="SAM" id="MobiDB-lite"/>
    </source>
</evidence>
<feature type="region of interest" description="Disordered" evidence="1">
    <location>
        <begin position="871"/>
        <end position="902"/>
    </location>
</feature>
<feature type="compositionally biased region" description="Polar residues" evidence="1">
    <location>
        <begin position="1634"/>
        <end position="1648"/>
    </location>
</feature>
<feature type="compositionally biased region" description="Low complexity" evidence="1">
    <location>
        <begin position="446"/>
        <end position="469"/>
    </location>
</feature>
<feature type="region of interest" description="Disordered" evidence="1">
    <location>
        <begin position="124"/>
        <end position="146"/>
    </location>
</feature>
<gene>
    <name evidence="2" type="ORF">PVMG_03470</name>
</gene>
<evidence type="ECO:0000313" key="3">
    <source>
        <dbReference type="Proteomes" id="UP000053776"/>
    </source>
</evidence>
<feature type="compositionally biased region" description="Acidic residues" evidence="1">
    <location>
        <begin position="1743"/>
        <end position="1763"/>
    </location>
</feature>
<sequence length="1851" mass="195700">MDGFDEAKMKQLQLLKEKMKIAKAQKVEEVKKNEDVFSLSHDVKNVRSFETQDVRFNKIGKKIFDAFTPSKKVTHIKGTSSRYPFQQAKSGNANFPFKAKNGLIKLANESNAFDTPLTFEEVMRRKNEKKKKELERSGQNGMVEDMLNSVRQFNLSDDREDKNEEEQPGQANHANQANQANQDSRSTSADVYHHTYSGSPPRPLHEKATNEQAISGYAADNNQPINGSISNNSSSFGVDVVRNNQPLSHGINSFSNYFSPQVGKGQDAAQKGADLNRTAPHGADLNRTAPPQGANHGGGPLSESFPGTFDGSGATSLFGSRGDLSSRSGSNIFGGSLAKLNQPSFNQTVNIPSSGQGPSISQHKGNHSSMMMAPSASNGGKGEVRGESAHSLFQSSGNSTLGASNIFGMHNAPIGGKHQPGGNNALVPPSPNQSIEASSLFARNDGNSNGSNTGSLFNNSFSGNNLNSTRNAPDSAGKSGLFNNTSDGSGGNLFGKARSDAQLFSGSGGIFGKASSGTTNLFGIAPNERTPFGSAANEMTPFGGATNEKNPFGSAANEKNPFGSAANEKNPFGNAANEKNPFGNAANENPPEKANSGKGIFGNAPGSSKPFGNAAGSGNPFGAPPSGSNIFGTPANASSSLFGKSSGGTNLFNKSGGASSTSQFGSANASSSLFGKPPVGSNIFGGSSSLVSNVSSALNGDGAVLADAQSTPASRCGAPGEGPLNTSSKLLSDGPTGSGGVGLPISSGVVGLPSISGNRFGLPSSGNVGFLSSGGSALTKGMPNSSEVNARVMKFKNTLSNIKNKRSGGPNEPMAGSSGESEAQVDPTQVGGFPNMSEQQPPGEGPLGGEKNGANEQSEPLQFQNVEQTGDCNNDVAAQPTNDSHVGEAAKGNLDSEKEEGTTIRRTFSSYFNTFIPSIFSSPSKPAAKEECPKGDASAVEKTNHEEVKTDHLEAKTNNEGAKTDHVELNRSAHASPLPNDASEGEKPDANPLCSDKEGEAKTFFRATPLRDPPNGTLSSQPDGGNTLMSSRNNALLNGEKTNEPLQFNPFVDSDHPNSSNHEAPSFRSQNGTGSHAVGEPQQMQMHSKEAAKVLNLPLDVNQNCAANPLSGEDNKTGSLFSHAAGGSVNAPIMGSHPGVEGSRHPTVGIPFSNANVGRGADKVGTLPRSAAPALNSTSTRSFLMSSASENVLSERNNSSAAFNGSSRVDEPRGIFQKDPSHNHLIEVANGDSLENKEQLEKMNQIYKNMSCIKKNISYINKYVPSTIEGVGNYLHESINSVQNYDALSSANRTCLEKMNAPSSSAQSNKELKNMINDLNKQMGRGGGPSGGEDDRGGVPLGKVKGSPFCSPFNRANQGEMTHNAKAGVIGCAPDGGGPSKGYPIFNATGKHTPGGNFVNTNLLTPREKLKLINETSKEIATNEESDMDEKIPEHVQKIMERREYFKTKNKLTNSDSKKSIGVKKIKPFVPSECSESFRNTFYTNDNSKNKNNVFSLQNLSSMHILSPNQRSSSGAASGNIMGIVQRGLNNSALAPLGGEAPHMMNSADHFRMESSSNNGAAAIRAYPTVDDRSAIFKDSPEEKQNRSDTHSSSSANFFIYKNMPPSSSNTMMGGAFASENAQDGYNPLVPTNNFNSASNSGELTNRVNVGGRGGETKPSGESLIKMEEELNRQTDFISNIYSSLGKNNFIYDNRGGMDSKDDKQRGDHGDDGVDPAATNTDDAPLRKRSLDSISRAHHENDDARDDESNPLDNVENGDDDDPTGAQKKKRKFGPNGINEELLPKENRCIDISNCVKEIRDSRTLADISANLSKYTVESERILCDIINDTFKMSLKISSLSDLPFLFEDFP</sequence>
<feature type="compositionally biased region" description="Basic and acidic residues" evidence="1">
    <location>
        <begin position="1696"/>
        <end position="1712"/>
    </location>
</feature>
<evidence type="ECO:0008006" key="4">
    <source>
        <dbReference type="Google" id="ProtNLM"/>
    </source>
</evidence>
<dbReference type="Proteomes" id="UP000053776">
    <property type="component" value="Unassembled WGS sequence"/>
</dbReference>
<name>A0A0J9T480_PLAVI</name>
<feature type="compositionally biased region" description="Polar residues" evidence="1">
    <location>
        <begin position="345"/>
        <end position="369"/>
    </location>
</feature>
<feature type="compositionally biased region" description="Polar residues" evidence="1">
    <location>
        <begin position="1057"/>
        <end position="1074"/>
    </location>
</feature>
<feature type="compositionally biased region" description="Basic and acidic residues" evidence="1">
    <location>
        <begin position="124"/>
        <end position="136"/>
    </location>
</feature>
<protein>
    <recommendedName>
        <fullName evidence="4">Nucleoporin</fullName>
    </recommendedName>
</protein>
<feature type="compositionally biased region" description="Low complexity" evidence="1">
    <location>
        <begin position="170"/>
        <end position="182"/>
    </location>
</feature>
<dbReference type="EMBL" id="KQ235117">
    <property type="protein sequence ID" value="KMZ89909.1"/>
    <property type="molecule type" value="Genomic_DNA"/>
</dbReference>
<dbReference type="OrthoDB" id="387052at2759"/>
<feature type="region of interest" description="Disordered" evidence="1">
    <location>
        <begin position="1634"/>
        <end position="1662"/>
    </location>
</feature>
<accession>A0A0J9T480</accession>